<feature type="transmembrane region" description="Helical" evidence="1">
    <location>
        <begin position="133"/>
        <end position="150"/>
    </location>
</feature>
<keyword evidence="1" id="KW-0472">Membrane</keyword>
<evidence type="ECO:0000256" key="1">
    <source>
        <dbReference type="SAM" id="Phobius"/>
    </source>
</evidence>
<dbReference type="EMBL" id="FNUV01000001">
    <property type="protein sequence ID" value="SEF49569.1"/>
    <property type="molecule type" value="Genomic_DNA"/>
</dbReference>
<dbReference type="AlphaFoldDB" id="A0A1H5SG40"/>
<evidence type="ECO:0000313" key="3">
    <source>
        <dbReference type="Proteomes" id="UP000236735"/>
    </source>
</evidence>
<dbReference type="RefSeq" id="WP_036911284.1">
    <property type="nucleotide sequence ID" value="NZ_FNUV01000001.1"/>
</dbReference>
<organism evidence="2 3">
    <name type="scientific">Xylanibacter ruminicola</name>
    <name type="common">Prevotella ruminicola</name>
    <dbReference type="NCBI Taxonomy" id="839"/>
    <lineage>
        <taxon>Bacteria</taxon>
        <taxon>Pseudomonadati</taxon>
        <taxon>Bacteroidota</taxon>
        <taxon>Bacteroidia</taxon>
        <taxon>Bacteroidales</taxon>
        <taxon>Prevotellaceae</taxon>
        <taxon>Xylanibacter</taxon>
    </lineage>
</organism>
<keyword evidence="1" id="KW-0812">Transmembrane</keyword>
<accession>A0A1H5SG40</accession>
<keyword evidence="1" id="KW-1133">Transmembrane helix</keyword>
<protein>
    <submittedName>
        <fullName evidence="2">Uncharacterized protein</fullName>
    </submittedName>
</protein>
<gene>
    <name evidence="2" type="ORF">SAMN05216354_0671</name>
</gene>
<sequence length="208" mass="24393">MERDTIEQIKQLFGANFIGPDELRPFIKRFGEDVELTVPEFNYPLDILNKCAKDYLLVLGTPSFGKQKITLRTLRDAFGVNPDEAEPCFYNQDWYMHESFIDQSLEARWYLVKKQVVEESRAVMPEELLKNHMIFPTAILCAYTFFAYYFQTGAYLWYHDFVWCCDTDHNGDRIYVGKYHDVDGVNKNGFSIHRHLALRNCYAAINAI</sequence>
<evidence type="ECO:0000313" key="2">
    <source>
        <dbReference type="EMBL" id="SEF49569.1"/>
    </source>
</evidence>
<proteinExistence type="predicted"/>
<name>A0A1H5SG40_XYLRU</name>
<dbReference type="GeneID" id="32574116"/>
<dbReference type="Proteomes" id="UP000236735">
    <property type="component" value="Unassembled WGS sequence"/>
</dbReference>
<reference evidence="2 3" key="1">
    <citation type="submission" date="2016-10" db="EMBL/GenBank/DDBJ databases">
        <authorList>
            <person name="de Groot N.N."/>
        </authorList>
    </citation>
    <scope>NUCLEOTIDE SEQUENCE [LARGE SCALE GENOMIC DNA]</scope>
    <source>
        <strain evidence="2 3">AR32</strain>
    </source>
</reference>